<dbReference type="InterPro" id="IPR020449">
    <property type="entry name" value="Tscrpt_reg_AraC-type_HTH"/>
</dbReference>
<proteinExistence type="predicted"/>
<dbReference type="InterPro" id="IPR009057">
    <property type="entry name" value="Homeodomain-like_sf"/>
</dbReference>
<dbReference type="PRINTS" id="PR00032">
    <property type="entry name" value="HTHARAC"/>
</dbReference>
<dbReference type="Gene3D" id="1.10.10.60">
    <property type="entry name" value="Homeodomain-like"/>
    <property type="match status" value="2"/>
</dbReference>
<comment type="caution">
    <text evidence="5">The sequence shown here is derived from an EMBL/GenBank/DDBJ whole genome shotgun (WGS) entry which is preliminary data.</text>
</comment>
<keyword evidence="1" id="KW-0805">Transcription regulation</keyword>
<evidence type="ECO:0000256" key="2">
    <source>
        <dbReference type="ARBA" id="ARBA00023125"/>
    </source>
</evidence>
<protein>
    <submittedName>
        <fullName evidence="5">AraC family transcriptional regulator</fullName>
    </submittedName>
</protein>
<keyword evidence="3" id="KW-0804">Transcription</keyword>
<sequence>MNGKEFDVAATEVILHEHTNELLPMTAVAKQVGLSTSHLRRKFKQSFGITPTDYHAAIRLDRAALLLVYTRKSIMEVALECGYQDHAAFSRVFRRHFDMSPRTYRDTLRVTMGATKVAAKDARPVQVVEKEEASYFLVMRAFGEEQGSEESIRRHLLDLCPRGTKECILEPVCFVYDDPRITPEHRIRKDIGYRMAKRETWNPPLPLRWLCVEPGREIQTTLNCWDEFESVFQHMALGWALTHGEQIKVDHSRILYNDGKRDANGEPVMTLSIPLE</sequence>
<reference evidence="5 6" key="1">
    <citation type="submission" date="2023-04" db="EMBL/GenBank/DDBJ databases">
        <title>A long-awaited taxogenomic arrangement of the family Halomonadaceae.</title>
        <authorList>
            <person name="De La Haba R."/>
            <person name="Chuvochina M."/>
            <person name="Wittouck S."/>
            <person name="Arahal D.R."/>
            <person name="Sanchez-Porro C."/>
            <person name="Hugenholtz P."/>
            <person name="Ventosa A."/>
        </authorList>
    </citation>
    <scope>NUCLEOTIDE SEQUENCE [LARGE SCALE GENOMIC DNA]</scope>
    <source>
        <strain evidence="5 6">DSM 22428</strain>
    </source>
</reference>
<evidence type="ECO:0000256" key="1">
    <source>
        <dbReference type="ARBA" id="ARBA00023015"/>
    </source>
</evidence>
<dbReference type="EMBL" id="JARWAO010000006">
    <property type="protein sequence ID" value="MDR5896852.1"/>
    <property type="molecule type" value="Genomic_DNA"/>
</dbReference>
<dbReference type="PROSITE" id="PS01124">
    <property type="entry name" value="HTH_ARAC_FAMILY_2"/>
    <property type="match status" value="1"/>
</dbReference>
<keyword evidence="2" id="KW-0238">DNA-binding</keyword>
<dbReference type="RefSeq" id="WP_251590362.1">
    <property type="nucleotide sequence ID" value="NZ_JAMLJI010000001.1"/>
</dbReference>
<keyword evidence="6" id="KW-1185">Reference proteome</keyword>
<feature type="domain" description="HTH araC/xylS-type" evidence="4">
    <location>
        <begin position="9"/>
        <end position="107"/>
    </location>
</feature>
<dbReference type="Pfam" id="PF12833">
    <property type="entry name" value="HTH_18"/>
    <property type="match status" value="1"/>
</dbReference>
<evidence type="ECO:0000259" key="4">
    <source>
        <dbReference type="PROSITE" id="PS01124"/>
    </source>
</evidence>
<dbReference type="SMART" id="SM00342">
    <property type="entry name" value="HTH_ARAC"/>
    <property type="match status" value="1"/>
</dbReference>
<name>A0ABU1GZ96_9GAMM</name>
<organism evidence="5 6">
    <name type="scientific">Larsenimonas suaedae</name>
    <dbReference type="NCBI Taxonomy" id="1851019"/>
    <lineage>
        <taxon>Bacteria</taxon>
        <taxon>Pseudomonadati</taxon>
        <taxon>Pseudomonadota</taxon>
        <taxon>Gammaproteobacteria</taxon>
        <taxon>Oceanospirillales</taxon>
        <taxon>Halomonadaceae</taxon>
        <taxon>Larsenimonas</taxon>
    </lineage>
</organism>
<dbReference type="PROSITE" id="PS00041">
    <property type="entry name" value="HTH_ARAC_FAMILY_1"/>
    <property type="match status" value="1"/>
</dbReference>
<gene>
    <name evidence="5" type="ORF">QC825_12280</name>
</gene>
<dbReference type="InterPro" id="IPR018060">
    <property type="entry name" value="HTH_AraC"/>
</dbReference>
<accession>A0ABU1GZ96</accession>
<evidence type="ECO:0000256" key="3">
    <source>
        <dbReference type="ARBA" id="ARBA00023163"/>
    </source>
</evidence>
<dbReference type="InterPro" id="IPR018062">
    <property type="entry name" value="HTH_AraC-typ_CS"/>
</dbReference>
<evidence type="ECO:0000313" key="5">
    <source>
        <dbReference type="EMBL" id="MDR5896852.1"/>
    </source>
</evidence>
<dbReference type="Proteomes" id="UP001269375">
    <property type="component" value="Unassembled WGS sequence"/>
</dbReference>
<dbReference type="SUPFAM" id="SSF46689">
    <property type="entry name" value="Homeodomain-like"/>
    <property type="match status" value="2"/>
</dbReference>
<dbReference type="PANTHER" id="PTHR43280:SF2">
    <property type="entry name" value="HTH-TYPE TRANSCRIPTIONAL REGULATOR EXSA"/>
    <property type="match status" value="1"/>
</dbReference>
<dbReference type="PANTHER" id="PTHR43280">
    <property type="entry name" value="ARAC-FAMILY TRANSCRIPTIONAL REGULATOR"/>
    <property type="match status" value="1"/>
</dbReference>
<evidence type="ECO:0000313" key="6">
    <source>
        <dbReference type="Proteomes" id="UP001269375"/>
    </source>
</evidence>